<evidence type="ECO:0000313" key="4">
    <source>
        <dbReference type="Proteomes" id="UP000030752"/>
    </source>
</evidence>
<evidence type="ECO:0000256" key="1">
    <source>
        <dbReference type="SAM" id="Coils"/>
    </source>
</evidence>
<dbReference type="EMBL" id="KB822723">
    <property type="protein sequence ID" value="ETN37561.1"/>
    <property type="molecule type" value="Genomic_DNA"/>
</dbReference>
<feature type="region of interest" description="Disordered" evidence="2">
    <location>
        <begin position="205"/>
        <end position="241"/>
    </location>
</feature>
<sequence length="527" mass="55356">MERPILSSPRLPRPQTLLTSDQISLSTIHTNITTTEDSDDSHNDQDAPPLPPLPSPSSHHHTFLQPNTPQHPAHNADLDPTSLPPLPQDPTSSYSEIIRFRPPRSDSIYQLHDYSSSPVGPAEDEISRDGRGGAAGGVPPVPQLNWPLPASAPENMRGAVPSAATISGPQGGLAREAPSMTALPPVVMTEIYRPKVRVEAAAKVKGSGVRVDAEKSAAMRSGQVTAHTDGTTDAPWSTSPSLGRRVRAFFSKLRRFGHRRSDRRATDIGDTSTDDGNQKAASAPAPASVSASASANKKLHKRPPRHSDSLLPTSSHAPPTTSGSGSGKITNRDGSTTEYTTEVTTDLDAAAASDDEMDIFEALRSPPPSREATLPTIPSLPRIPRYVAREAGSGRVRPSSMAVAVAVAGTDAGAGCGVGAGGAASRPADRKQEARAEASGHATSIATNAGNNASAVPVPAPAPAPAPVTPPRRTFISAEEAWALQQKDAVLRAETRRLEEENQALKAQKLRLEGEMRVLEVEKAGGV</sequence>
<dbReference type="Proteomes" id="UP000030752">
    <property type="component" value="Unassembled WGS sequence"/>
</dbReference>
<dbReference type="RefSeq" id="XP_008719730.1">
    <property type="nucleotide sequence ID" value="XM_008721508.1"/>
</dbReference>
<keyword evidence="4" id="KW-1185">Reference proteome</keyword>
<dbReference type="GeneID" id="19974522"/>
<feature type="region of interest" description="Disordered" evidence="2">
    <location>
        <begin position="258"/>
        <end position="340"/>
    </location>
</feature>
<feature type="compositionally biased region" description="Polar residues" evidence="2">
    <location>
        <begin position="16"/>
        <end position="35"/>
    </location>
</feature>
<accession>W2RM21</accession>
<feature type="compositionally biased region" description="Basic and acidic residues" evidence="2">
    <location>
        <begin position="427"/>
        <end position="438"/>
    </location>
</feature>
<feature type="compositionally biased region" description="Polar residues" evidence="2">
    <location>
        <begin position="441"/>
        <end position="454"/>
    </location>
</feature>
<feature type="compositionally biased region" description="Low complexity" evidence="2">
    <location>
        <begin position="280"/>
        <end position="295"/>
    </location>
</feature>
<feature type="compositionally biased region" description="Polar residues" evidence="2">
    <location>
        <begin position="310"/>
        <end position="334"/>
    </location>
</feature>
<feature type="compositionally biased region" description="Low complexity" evidence="2">
    <location>
        <begin position="1"/>
        <end position="14"/>
    </location>
</feature>
<evidence type="ECO:0000256" key="2">
    <source>
        <dbReference type="SAM" id="MobiDB-lite"/>
    </source>
</evidence>
<proteinExistence type="predicted"/>
<gene>
    <name evidence="3" type="ORF">HMPREF1541_07183</name>
</gene>
<name>W2RM21_CYPE1</name>
<feature type="coiled-coil region" evidence="1">
    <location>
        <begin position="484"/>
        <end position="522"/>
    </location>
</feature>
<feature type="region of interest" description="Disordered" evidence="2">
    <location>
        <begin position="1"/>
        <end position="94"/>
    </location>
</feature>
<dbReference type="HOGENOM" id="CLU_516796_0_0_1"/>
<feature type="region of interest" description="Disordered" evidence="2">
    <location>
        <begin position="420"/>
        <end position="471"/>
    </location>
</feature>
<feature type="region of interest" description="Disordered" evidence="2">
    <location>
        <begin position="106"/>
        <end position="135"/>
    </location>
</feature>
<evidence type="ECO:0000313" key="3">
    <source>
        <dbReference type="EMBL" id="ETN37561.1"/>
    </source>
</evidence>
<dbReference type="VEuPathDB" id="FungiDB:HMPREF1541_07183"/>
<dbReference type="AlphaFoldDB" id="W2RM21"/>
<protein>
    <submittedName>
        <fullName evidence="3">Uncharacterized protein</fullName>
    </submittedName>
</protein>
<feature type="compositionally biased region" description="Polar residues" evidence="2">
    <location>
        <begin position="222"/>
        <end position="241"/>
    </location>
</feature>
<keyword evidence="1" id="KW-0175">Coiled coil</keyword>
<organism evidence="3 4">
    <name type="scientific">Cyphellophora europaea (strain CBS 101466)</name>
    <name type="common">Phialophora europaea</name>
    <dbReference type="NCBI Taxonomy" id="1220924"/>
    <lineage>
        <taxon>Eukaryota</taxon>
        <taxon>Fungi</taxon>
        <taxon>Dikarya</taxon>
        <taxon>Ascomycota</taxon>
        <taxon>Pezizomycotina</taxon>
        <taxon>Eurotiomycetes</taxon>
        <taxon>Chaetothyriomycetidae</taxon>
        <taxon>Chaetothyriales</taxon>
        <taxon>Cyphellophoraceae</taxon>
        <taxon>Cyphellophora</taxon>
    </lineage>
</organism>
<dbReference type="InParanoid" id="W2RM21"/>
<feature type="compositionally biased region" description="Pro residues" evidence="2">
    <location>
        <begin position="458"/>
        <end position="470"/>
    </location>
</feature>
<reference evidence="3 4" key="1">
    <citation type="submission" date="2013-03" db="EMBL/GenBank/DDBJ databases">
        <title>The Genome Sequence of Phialophora europaea CBS 101466.</title>
        <authorList>
            <consortium name="The Broad Institute Genomics Platform"/>
            <person name="Cuomo C."/>
            <person name="de Hoog S."/>
            <person name="Gorbushina A."/>
            <person name="Walker B."/>
            <person name="Young S.K."/>
            <person name="Zeng Q."/>
            <person name="Gargeya S."/>
            <person name="Fitzgerald M."/>
            <person name="Haas B."/>
            <person name="Abouelleil A."/>
            <person name="Allen A.W."/>
            <person name="Alvarado L."/>
            <person name="Arachchi H.M."/>
            <person name="Berlin A.M."/>
            <person name="Chapman S.B."/>
            <person name="Gainer-Dewar J."/>
            <person name="Goldberg J."/>
            <person name="Griggs A."/>
            <person name="Gujja S."/>
            <person name="Hansen M."/>
            <person name="Howarth C."/>
            <person name="Imamovic A."/>
            <person name="Ireland A."/>
            <person name="Larimer J."/>
            <person name="McCowan C."/>
            <person name="Murphy C."/>
            <person name="Pearson M."/>
            <person name="Poon T.W."/>
            <person name="Priest M."/>
            <person name="Roberts A."/>
            <person name="Saif S."/>
            <person name="Shea T."/>
            <person name="Sisk P."/>
            <person name="Sykes S."/>
            <person name="Wortman J."/>
            <person name="Nusbaum C."/>
            <person name="Birren B."/>
        </authorList>
    </citation>
    <scope>NUCLEOTIDE SEQUENCE [LARGE SCALE GENOMIC DNA]</scope>
    <source>
        <strain evidence="3 4">CBS 101466</strain>
    </source>
</reference>